<dbReference type="EMBL" id="SPMX01000064">
    <property type="protein sequence ID" value="NMQ07115.1"/>
    <property type="molecule type" value="Genomic_DNA"/>
</dbReference>
<organism evidence="2 3">
    <name type="scientific">Candidatus Accumulibacter contiguus</name>
    <dbReference type="NCBI Taxonomy" id="2954381"/>
    <lineage>
        <taxon>Bacteria</taxon>
        <taxon>Pseudomonadati</taxon>
        <taxon>Pseudomonadota</taxon>
        <taxon>Betaproteobacteria</taxon>
        <taxon>Candidatus Accumulibacter</taxon>
    </lineage>
</organism>
<dbReference type="PANTHER" id="PTHR34610">
    <property type="entry name" value="SSL7007 PROTEIN"/>
    <property type="match status" value="1"/>
</dbReference>
<proteinExistence type="predicted"/>
<dbReference type="InterPro" id="IPR029060">
    <property type="entry name" value="PIN-like_dom_sf"/>
</dbReference>
<dbReference type="InterPro" id="IPR002716">
    <property type="entry name" value="PIN_dom"/>
</dbReference>
<evidence type="ECO:0000259" key="1">
    <source>
        <dbReference type="Pfam" id="PF13470"/>
    </source>
</evidence>
<dbReference type="InterPro" id="IPR002850">
    <property type="entry name" value="PIN_toxin-like"/>
</dbReference>
<reference evidence="2" key="1">
    <citation type="submission" date="2019-03" db="EMBL/GenBank/DDBJ databases">
        <title>Metabolic reconstructions from genomes of highly enriched 'Candidatus Accumulibacter' and 'Candidatus Competibacter' bioreactor populations.</title>
        <authorList>
            <person name="Annavajhala M.K."/>
            <person name="Welles L."/>
            <person name="Abbas B."/>
            <person name="Sorokin D."/>
            <person name="Park H."/>
            <person name="Van Loosdrecht M."/>
            <person name="Chandran K."/>
        </authorList>
    </citation>
    <scope>NUCLEOTIDE SEQUENCE</scope>
    <source>
        <strain evidence="2">SBR_L</strain>
    </source>
</reference>
<accession>A0ABX1TBS1</accession>
<name>A0ABX1TBS1_9PROT</name>
<dbReference type="NCBIfam" id="TIGR00305">
    <property type="entry name" value="putative toxin-antitoxin system toxin component, PIN family"/>
    <property type="match status" value="1"/>
</dbReference>
<dbReference type="SUPFAM" id="SSF88723">
    <property type="entry name" value="PIN domain-like"/>
    <property type="match status" value="1"/>
</dbReference>
<feature type="domain" description="PIN" evidence="1">
    <location>
        <begin position="7"/>
        <end position="121"/>
    </location>
</feature>
<evidence type="ECO:0000313" key="3">
    <source>
        <dbReference type="Proteomes" id="UP000886469"/>
    </source>
</evidence>
<dbReference type="Proteomes" id="UP000886469">
    <property type="component" value="Unassembled WGS sequence"/>
</dbReference>
<comment type="caution">
    <text evidence="2">The sequence shown here is derived from an EMBL/GenBank/DDBJ whole genome shotgun (WGS) entry which is preliminary data.</text>
</comment>
<dbReference type="PANTHER" id="PTHR34610:SF3">
    <property type="entry name" value="SSL7007 PROTEIN"/>
    <property type="match status" value="1"/>
</dbReference>
<gene>
    <name evidence="2" type="ORF">E4Q08_18645</name>
</gene>
<evidence type="ECO:0000313" key="2">
    <source>
        <dbReference type="EMBL" id="NMQ07115.1"/>
    </source>
</evidence>
<protein>
    <submittedName>
        <fullName evidence="2">Toxin-antitoxin system toxin component, PIN family</fullName>
    </submittedName>
</protein>
<dbReference type="Pfam" id="PF13470">
    <property type="entry name" value="PIN_3"/>
    <property type="match status" value="1"/>
</dbReference>
<keyword evidence="3" id="KW-1185">Reference proteome</keyword>
<sequence>MPAENMRAVLDTNIVLDLLHFADPQTQALQYAITRGALRCFTDRHCLSELKRVSAYPQFGLDAAAQGALLERYRSFTSTCDSDDSDEIEAYPLPRCRDSDDQKFLILALRCRADLLITRDRLLLQLARHRRLPVPYAIVTTEAASALFAGGAVAPRFADCQNAGTRH</sequence>